<evidence type="ECO:0000313" key="8">
    <source>
        <dbReference type="EMBL" id="OCX70988.1"/>
    </source>
</evidence>
<dbReference type="InterPro" id="IPR000212">
    <property type="entry name" value="DNA_helicase_UvrD/REP"/>
</dbReference>
<dbReference type="EMBL" id="LWRY01000149">
    <property type="protein sequence ID" value="OCX70988.1"/>
    <property type="molecule type" value="Genomic_DNA"/>
</dbReference>
<evidence type="ECO:0000256" key="4">
    <source>
        <dbReference type="ARBA" id="ARBA00022840"/>
    </source>
</evidence>
<dbReference type="EMBL" id="LWSA01000090">
    <property type="protein sequence ID" value="OCX73895.1"/>
    <property type="molecule type" value="Genomic_DNA"/>
</dbReference>
<accession>A0A1C2J1J7</accession>
<dbReference type="Proteomes" id="UP000094893">
    <property type="component" value="Unassembled WGS sequence"/>
</dbReference>
<keyword evidence="2 5" id="KW-0378">Hydrolase</keyword>
<evidence type="ECO:0000256" key="6">
    <source>
        <dbReference type="SAM" id="MobiDB-lite"/>
    </source>
</evidence>
<dbReference type="GO" id="GO:0000725">
    <property type="term" value="P:recombinational repair"/>
    <property type="evidence" value="ECO:0007669"/>
    <property type="project" value="TreeGrafter"/>
</dbReference>
<evidence type="ECO:0000313" key="11">
    <source>
        <dbReference type="Proteomes" id="UP000095008"/>
    </source>
</evidence>
<gene>
    <name evidence="8" type="ORF">A6M23_12875</name>
    <name evidence="9" type="ORF">A6P07_07130</name>
</gene>
<dbReference type="OrthoDB" id="5318045at2"/>
<dbReference type="InterPro" id="IPR014016">
    <property type="entry name" value="UvrD-like_ATP-bd"/>
</dbReference>
<dbReference type="GO" id="GO:0003677">
    <property type="term" value="F:DNA binding"/>
    <property type="evidence" value="ECO:0007669"/>
    <property type="project" value="InterPro"/>
</dbReference>
<dbReference type="GO" id="GO:0016787">
    <property type="term" value="F:hydrolase activity"/>
    <property type="evidence" value="ECO:0007669"/>
    <property type="project" value="UniProtKB-UniRule"/>
</dbReference>
<feature type="domain" description="UvrD-like helicase ATP-binding" evidence="7">
    <location>
        <begin position="8"/>
        <end position="296"/>
    </location>
</feature>
<keyword evidence="3 5" id="KW-0347">Helicase</keyword>
<evidence type="ECO:0000259" key="7">
    <source>
        <dbReference type="PROSITE" id="PS51198"/>
    </source>
</evidence>
<evidence type="ECO:0000313" key="10">
    <source>
        <dbReference type="Proteomes" id="UP000094893"/>
    </source>
</evidence>
<dbReference type="PANTHER" id="PTHR11070">
    <property type="entry name" value="UVRD / RECB / PCRA DNA HELICASE FAMILY MEMBER"/>
    <property type="match status" value="1"/>
</dbReference>
<dbReference type="STRING" id="930.GCA_002079865_02784"/>
<keyword evidence="11" id="KW-1185">Reference proteome</keyword>
<evidence type="ECO:0000256" key="3">
    <source>
        <dbReference type="ARBA" id="ARBA00022806"/>
    </source>
</evidence>
<evidence type="ECO:0000256" key="1">
    <source>
        <dbReference type="ARBA" id="ARBA00022741"/>
    </source>
</evidence>
<dbReference type="GO" id="GO:0043138">
    <property type="term" value="F:3'-5' DNA helicase activity"/>
    <property type="evidence" value="ECO:0007669"/>
    <property type="project" value="TreeGrafter"/>
</dbReference>
<dbReference type="InterPro" id="IPR027417">
    <property type="entry name" value="P-loop_NTPase"/>
</dbReference>
<dbReference type="AlphaFoldDB" id="A0A1C2J1J7"/>
<feature type="binding site" evidence="5">
    <location>
        <begin position="29"/>
        <end position="36"/>
    </location>
    <ligand>
        <name>ATP</name>
        <dbReference type="ChEBI" id="CHEBI:30616"/>
    </ligand>
</feature>
<evidence type="ECO:0000256" key="5">
    <source>
        <dbReference type="PROSITE-ProRule" id="PRU00560"/>
    </source>
</evidence>
<organism evidence="8 11">
    <name type="scientific">Acidithiobacillus thiooxidans</name>
    <name type="common">Thiobacillus thiooxidans</name>
    <dbReference type="NCBI Taxonomy" id="930"/>
    <lineage>
        <taxon>Bacteria</taxon>
        <taxon>Pseudomonadati</taxon>
        <taxon>Pseudomonadota</taxon>
        <taxon>Acidithiobacillia</taxon>
        <taxon>Acidithiobacillales</taxon>
        <taxon>Acidithiobacillaceae</taxon>
        <taxon>Acidithiobacillus</taxon>
    </lineage>
</organism>
<keyword evidence="1 5" id="KW-0547">Nucleotide-binding</keyword>
<name>A0A1C2J1J7_ACITH</name>
<reference evidence="8 10" key="1">
    <citation type="journal article" date="2016" name="Int. J. Mol. Sci.">
        <title>Comparative genomics of the extreme acidophile Acidithiobacillus thiooxidans reveals intraspecific divergence and niche adaptation.</title>
        <authorList>
            <person name="Zhang X."/>
            <person name="Feng X."/>
            <person name="Tao J."/>
            <person name="Ma L."/>
            <person name="Xiao Y."/>
            <person name="Liang Y."/>
            <person name="Liu X."/>
            <person name="Yin H."/>
        </authorList>
    </citation>
    <scope>NUCLEOTIDE SEQUENCE [LARGE SCALE GENOMIC DNA]</scope>
    <source>
        <strain evidence="9 10">A02</strain>
        <strain evidence="8">DXS-W</strain>
    </source>
</reference>
<dbReference type="GO" id="GO:0005524">
    <property type="term" value="F:ATP binding"/>
    <property type="evidence" value="ECO:0007669"/>
    <property type="project" value="UniProtKB-UniRule"/>
</dbReference>
<dbReference type="PROSITE" id="PS51198">
    <property type="entry name" value="UVRD_HELICASE_ATP_BIND"/>
    <property type="match status" value="1"/>
</dbReference>
<protein>
    <recommendedName>
        <fullName evidence="7">UvrD-like helicase ATP-binding domain-containing protein</fullName>
    </recommendedName>
</protein>
<sequence>MTNFRFNEEQTAILDHLHYRDSQILAVNALAGTGKTTTLKGAAEYPLNAERLRYFVFNKRNADEASAEFPRNTTVSTAHSFAYRSPHPDGGGTMSEVYGGSQPRLFSGSLYGPLRDQLRQSTDFADRVRQIRQELRCSEGRAIMAVQSVLRQFSQSADAQIGPQHIAPDLAEYIHRAGLQGNPKALLGTSAWAWDRMRDPFSQFPIDHSAYLKLCSLSPPRIPADTILFDEAQDASPPMLEILKAQLQYGTRLVLVGDTYQHIYDFTGAVDAMRIMQQDHPDLTQTLPLATSYRFGQEIADAGNHFLRLMGSPYLLTGKGPDGQVLDDSVNNVHAVLFRGNAGLLQAAVQAVLAGQRIHVVGGTGEIVNLVEAMGRLYKGEFAKHPELSFFDDWHHLSEYAQTPLGQGFSPLVRIVEQKQGRVEAIAKALRHTETDPKQAQYVLSTGHKSKGGQWDNVLLMDDFQRSWLNTEPEAERQYQVPDHDTLCLPYVACTRAQKTLLTNGLLDTMERALREEKDYGYPDVRKDTAQHIPEVLDGLKAARNPEPVNPIIIGLSGAPGAGKDTVADMLDMKKLSFSDLIYQEVAQAYGLSSVDYLKDRSNKDNPIALNGMAVIPEMADALTAAHFTSPVTPRMALQAWGDYRRSQDPDYFIRSIREQAHGKSVVISDVRTPAEVDLIEELGGIMVRIRHDEAEKVFHNHPLETALSGYQMHYEIQNNGTLDDLREKVALFKKEINGSAPEVRPLYALSPSLDDVKAGRFVGGPTTDLQELLAFGQGDTFLVGLHKERAPEILGHLSDQTRSSLLRCNTQDDPQIGPIPPSEEATPPPAFMYGRRP</sequence>
<dbReference type="RefSeq" id="WP_024894742.1">
    <property type="nucleotide sequence ID" value="NZ_LWRY01000149.1"/>
</dbReference>
<feature type="compositionally biased region" description="Pro residues" evidence="6">
    <location>
        <begin position="818"/>
        <end position="831"/>
    </location>
</feature>
<feature type="region of interest" description="Disordered" evidence="6">
    <location>
        <begin position="813"/>
        <end position="838"/>
    </location>
</feature>
<comment type="caution">
    <text evidence="8">The sequence shown here is derived from an EMBL/GenBank/DDBJ whole genome shotgun (WGS) entry which is preliminary data.</text>
</comment>
<evidence type="ECO:0000256" key="2">
    <source>
        <dbReference type="ARBA" id="ARBA00022801"/>
    </source>
</evidence>
<dbReference type="Proteomes" id="UP000095008">
    <property type="component" value="Unassembled WGS sequence"/>
</dbReference>
<dbReference type="PANTHER" id="PTHR11070:SF30">
    <property type="entry name" value="F-BOX DNA HELICASE 1"/>
    <property type="match status" value="1"/>
</dbReference>
<evidence type="ECO:0000313" key="9">
    <source>
        <dbReference type="EMBL" id="OCX73895.1"/>
    </source>
</evidence>
<proteinExistence type="predicted"/>
<dbReference type="SUPFAM" id="SSF52540">
    <property type="entry name" value="P-loop containing nucleoside triphosphate hydrolases"/>
    <property type="match status" value="2"/>
</dbReference>
<dbReference type="Pfam" id="PF13245">
    <property type="entry name" value="AAA_19"/>
    <property type="match status" value="1"/>
</dbReference>
<keyword evidence="4 5" id="KW-0067">ATP-binding</keyword>
<dbReference type="Gene3D" id="3.40.50.300">
    <property type="entry name" value="P-loop containing nucleotide triphosphate hydrolases"/>
    <property type="match status" value="3"/>
</dbReference>